<proteinExistence type="predicted"/>
<sequence>MKTLLFSIIFLFTIGVYAQNVHVYSNESIQAAINEAQSGDVILIHAGTYSEALNIENRSNLKLTAAGDGEVIIQGDGNRVNTIGIENPSNISVIGLTIKNIRKKAWSTGIAVTGSGSGVTISNNKFTDFSYRSGSWDPSDNPGDNMVGVNPLMIAGTETSAPLSDVIIEGNEVSYCITGWNESITVKGNVDGFIVTHNTVHHVTNIAIDAYGLGDWPNAMQARNGEISYNTVYEAKCNYTDNGGIYVDGGKDIVVSNNTIYNSKYGITLGCENQGVVPNGVTSGITIINNLIYGNEKSGIMIGTSGDDDGVQGDVVNCTISGNTFLKNSTTDSWGTEIVLQYCSEISVYNNIFYGLYQPMITEALGVSDNSFGYNNFYNAQGKAPVISKQTNSGWTTLTFQQFKNKNNDQTSFFADPKLANANTANVDARLTSDSPGIDSGSPGYVPLPSETDLNGNMRVHNGRIDIGVYEFGSSAEGDEKEDSAIIVDGQLNDWSVIESVDVKNDQTAQWLKVYEDNNNLYFAVKGTGMNSSNYHFYINSDNNYATGYKISEFNKSGAEYMIENGALYQYTGNGTSWGWSSLGSVASAKSAKVTEVSVPKSMLSLSGTFLTGYADISDGWSTVSTLGFAPYALSGKATGREAFLGNKKTNAIIYPNPVRDVLTINLGEYEGEAQLYLYDINGRLLLKEATDKSIYFITNEMQQLSSPAILKVVKEGDTETFKILIVK</sequence>
<name>A0A937F9H3_9BACT</name>
<dbReference type="Proteomes" id="UP000659388">
    <property type="component" value="Unassembled WGS sequence"/>
</dbReference>
<keyword evidence="2" id="KW-1185">Reference proteome</keyword>
<reference evidence="1" key="1">
    <citation type="submission" date="2021-01" db="EMBL/GenBank/DDBJ databases">
        <title>Fulvivirga kasyanovii gen. nov., sp nov., a novel member of the phylum Bacteroidetes isolated from seawater in a mussel farm.</title>
        <authorList>
            <person name="Zhao L.-H."/>
            <person name="Wang Z.-J."/>
        </authorList>
    </citation>
    <scope>NUCLEOTIDE SEQUENCE</scope>
    <source>
        <strain evidence="1">2943</strain>
    </source>
</reference>
<dbReference type="AlphaFoldDB" id="A0A937F9H3"/>
<dbReference type="NCBIfam" id="TIGR04183">
    <property type="entry name" value="Por_Secre_tail"/>
    <property type="match status" value="1"/>
</dbReference>
<dbReference type="SUPFAM" id="SSF49344">
    <property type="entry name" value="CBD9-like"/>
    <property type="match status" value="1"/>
</dbReference>
<dbReference type="InterPro" id="IPR011050">
    <property type="entry name" value="Pectin_lyase_fold/virulence"/>
</dbReference>
<dbReference type="SUPFAM" id="SSF51126">
    <property type="entry name" value="Pectin lyase-like"/>
    <property type="match status" value="1"/>
</dbReference>
<dbReference type="SMART" id="SM00710">
    <property type="entry name" value="PbH1"/>
    <property type="match status" value="8"/>
</dbReference>
<dbReference type="NCBIfam" id="NF041518">
    <property type="entry name" value="choice_anch_Q"/>
    <property type="match status" value="1"/>
</dbReference>
<protein>
    <submittedName>
        <fullName evidence="1">Right-handed parallel beta-helix repeat-containing protein</fullName>
    </submittedName>
</protein>
<dbReference type="InterPro" id="IPR006626">
    <property type="entry name" value="PbH1"/>
</dbReference>
<evidence type="ECO:0000313" key="2">
    <source>
        <dbReference type="Proteomes" id="UP000659388"/>
    </source>
</evidence>
<organism evidence="1 2">
    <name type="scientific">Fulvivirga sediminis</name>
    <dbReference type="NCBI Taxonomy" id="2803949"/>
    <lineage>
        <taxon>Bacteria</taxon>
        <taxon>Pseudomonadati</taxon>
        <taxon>Bacteroidota</taxon>
        <taxon>Cytophagia</taxon>
        <taxon>Cytophagales</taxon>
        <taxon>Fulvivirgaceae</taxon>
        <taxon>Fulvivirga</taxon>
    </lineage>
</organism>
<dbReference type="InterPro" id="IPR012334">
    <property type="entry name" value="Pectin_lyas_fold"/>
</dbReference>
<dbReference type="EMBL" id="JAESIY010000021">
    <property type="protein sequence ID" value="MBL3658952.1"/>
    <property type="molecule type" value="Genomic_DNA"/>
</dbReference>
<accession>A0A937F9H3</accession>
<dbReference type="RefSeq" id="WP_202246746.1">
    <property type="nucleotide sequence ID" value="NZ_JAESIY010000021.1"/>
</dbReference>
<comment type="caution">
    <text evidence="1">The sequence shown here is derived from an EMBL/GenBank/DDBJ whole genome shotgun (WGS) entry which is preliminary data.</text>
</comment>
<evidence type="ECO:0000313" key="1">
    <source>
        <dbReference type="EMBL" id="MBL3658952.1"/>
    </source>
</evidence>
<dbReference type="InterPro" id="IPR026444">
    <property type="entry name" value="Secre_tail"/>
</dbReference>
<dbReference type="Gene3D" id="2.160.20.10">
    <property type="entry name" value="Single-stranded right-handed beta-helix, Pectin lyase-like"/>
    <property type="match status" value="1"/>
</dbReference>
<dbReference type="InterPro" id="IPR059226">
    <property type="entry name" value="Choice_anch_Q_dom"/>
</dbReference>
<gene>
    <name evidence="1" type="ORF">JL102_22590</name>
</gene>